<keyword evidence="3" id="KW-1185">Reference proteome</keyword>
<dbReference type="RefSeq" id="WP_353566334.1">
    <property type="nucleotide sequence ID" value="NZ_BAABRI010000006.1"/>
</dbReference>
<protein>
    <recommendedName>
        <fullName evidence="4">DUF4034 domain-containing protein</fullName>
    </recommendedName>
</protein>
<feature type="signal peptide" evidence="1">
    <location>
        <begin position="1"/>
        <end position="23"/>
    </location>
</feature>
<accession>A0ABP9UPB9</accession>
<reference evidence="2 3" key="1">
    <citation type="submission" date="2024-02" db="EMBL/GenBank/DDBJ databases">
        <title>Haloferula sargassicola NBRC 104335.</title>
        <authorList>
            <person name="Ichikawa N."/>
            <person name="Katano-Makiyama Y."/>
            <person name="Hidaka K."/>
        </authorList>
    </citation>
    <scope>NUCLEOTIDE SEQUENCE [LARGE SCALE GENOMIC DNA]</scope>
    <source>
        <strain evidence="2 3">NBRC 104335</strain>
    </source>
</reference>
<proteinExistence type="predicted"/>
<gene>
    <name evidence="2" type="ORF">Hsar01_01408</name>
</gene>
<evidence type="ECO:0000313" key="2">
    <source>
        <dbReference type="EMBL" id="GAA5482191.1"/>
    </source>
</evidence>
<dbReference type="EMBL" id="BAABRI010000006">
    <property type="protein sequence ID" value="GAA5482191.1"/>
    <property type="molecule type" value="Genomic_DNA"/>
</dbReference>
<name>A0ABP9UPB9_9BACT</name>
<evidence type="ECO:0008006" key="4">
    <source>
        <dbReference type="Google" id="ProtNLM"/>
    </source>
</evidence>
<keyword evidence="1" id="KW-0732">Signal</keyword>
<evidence type="ECO:0000256" key="1">
    <source>
        <dbReference type="SAM" id="SignalP"/>
    </source>
</evidence>
<feature type="chain" id="PRO_5045360781" description="DUF4034 domain-containing protein" evidence="1">
    <location>
        <begin position="24"/>
        <end position="436"/>
    </location>
</feature>
<sequence>MKPTTRILSHLGALALGAGLAAALHGTGFFSENEATAAEAKSLGKSAPEAAEGKKGKALSGREARIDAYRAAWAALIKEPLTMGARINAQVKLLREWAAYDLDSAIEAYLGEAWDAQQDGRIFLYNPLAQAFSEAFTKQPIESWNALGRNLMAKQLLAQNWMFAQLDKEPNLVASMLGEMPESVQGDFIRALNYQFTPSVKEELLATMAAKGEPGQVEKWMSHLYLETSEGGDPQLLFEEWSKAPEGGDRIREMAAWAHSIRRMDPEAFSAQWDKVPEADRGQAARLLLSQVDHRSPALLDAIEVAVEAGEWKALGAGVADKLRGFEVDRTALAEWALGLPPREEVRGIFNLSISEMLLNDPVGGRQWLEALPAGDWHRESGFVEMMLGNLWVRGNVAEAQRAIDSITDPRLKEEAIKARYDWQLITSQRDMIRVD</sequence>
<evidence type="ECO:0000313" key="3">
    <source>
        <dbReference type="Proteomes" id="UP001476282"/>
    </source>
</evidence>
<dbReference type="Proteomes" id="UP001476282">
    <property type="component" value="Unassembled WGS sequence"/>
</dbReference>
<organism evidence="2 3">
    <name type="scientific">Haloferula sargassicola</name>
    <dbReference type="NCBI Taxonomy" id="490096"/>
    <lineage>
        <taxon>Bacteria</taxon>
        <taxon>Pseudomonadati</taxon>
        <taxon>Verrucomicrobiota</taxon>
        <taxon>Verrucomicrobiia</taxon>
        <taxon>Verrucomicrobiales</taxon>
        <taxon>Verrucomicrobiaceae</taxon>
        <taxon>Haloferula</taxon>
    </lineage>
</organism>
<comment type="caution">
    <text evidence="2">The sequence shown here is derived from an EMBL/GenBank/DDBJ whole genome shotgun (WGS) entry which is preliminary data.</text>
</comment>